<dbReference type="AlphaFoldDB" id="A0A9P0N3Z7"/>
<reference evidence="4" key="1">
    <citation type="submission" date="2022-02" db="EMBL/GenBank/DDBJ databases">
        <authorList>
            <person name="King R."/>
        </authorList>
    </citation>
    <scope>NUCLEOTIDE SEQUENCE</scope>
</reference>
<feature type="coiled-coil region" evidence="2">
    <location>
        <begin position="387"/>
        <end position="428"/>
    </location>
</feature>
<feature type="coiled-coil region" evidence="2">
    <location>
        <begin position="261"/>
        <end position="337"/>
    </location>
</feature>
<dbReference type="EMBL" id="LR824554">
    <property type="protein sequence ID" value="CAH1641608.1"/>
    <property type="molecule type" value="Genomic_DNA"/>
</dbReference>
<feature type="coiled-coil region" evidence="2">
    <location>
        <begin position="464"/>
        <end position="575"/>
    </location>
</feature>
<feature type="coiled-coil region" evidence="2">
    <location>
        <begin position="611"/>
        <end position="711"/>
    </location>
</feature>
<dbReference type="Gene3D" id="1.10.287.1490">
    <property type="match status" value="1"/>
</dbReference>
<evidence type="ECO:0000313" key="4">
    <source>
        <dbReference type="EMBL" id="CAH1641608.1"/>
    </source>
</evidence>
<gene>
    <name evidence="4" type="ORF">SPLIT_LOCUS6964</name>
</gene>
<accession>A0A9P0N3Z7</accession>
<dbReference type="SUPFAM" id="SSF57997">
    <property type="entry name" value="Tropomyosin"/>
    <property type="match status" value="1"/>
</dbReference>
<dbReference type="InterPro" id="IPR049270">
    <property type="entry name" value="CFAP58_CC"/>
</dbReference>
<organism evidence="4 5">
    <name type="scientific">Spodoptera littoralis</name>
    <name type="common">Egyptian cotton leafworm</name>
    <dbReference type="NCBI Taxonomy" id="7109"/>
    <lineage>
        <taxon>Eukaryota</taxon>
        <taxon>Metazoa</taxon>
        <taxon>Ecdysozoa</taxon>
        <taxon>Arthropoda</taxon>
        <taxon>Hexapoda</taxon>
        <taxon>Insecta</taxon>
        <taxon>Pterygota</taxon>
        <taxon>Neoptera</taxon>
        <taxon>Endopterygota</taxon>
        <taxon>Lepidoptera</taxon>
        <taxon>Glossata</taxon>
        <taxon>Ditrysia</taxon>
        <taxon>Noctuoidea</taxon>
        <taxon>Noctuidae</taxon>
        <taxon>Amphipyrinae</taxon>
        <taxon>Spodoptera</taxon>
    </lineage>
</organism>
<evidence type="ECO:0000313" key="5">
    <source>
        <dbReference type="Proteomes" id="UP001153321"/>
    </source>
</evidence>
<sequence>MDEDEDFQVAIAIGSETTEAEREYGIVLEQLRDSEGMKFITDVYTKLYDTYYKLKEENAQHCEAKEALKAKLGRFDDTVTDFMSEIAENHKVIEKLRTEIKEAQALADAMHARELTSVESLETMKKQIVRLEKELDARKRAGEEDANLKILQIIDIDRWIDETGNSSVDRRSLPRGLTGRVGLAAQVATPMQAPMPANELHDVAATAHAAHEEEPLCGSKLVELFSVQIVGPSEDLNLNLKEDYIHCCLFKNNVHKSFSGATSAAKEKEKFEKEKARLQAELDAVKQRLANSVQYVEELEAKNHNKEVNISKLEEQIEEAENNAVRQNRLVDHLKTETTGLKAEVDTRGGTISTLSDKLMKAEKAIDRRDRQLTNMTTKLEAAHAEQEAAVNKSTQLREQVDNLNSELDKAKTQLNHTTKELKNTIDDSHKIRNEASKLMKQILQQTKKYQILEHSKVGVETDRERLRQQVTVMERDLMISKRQAEADRRDIENLKREKDILTKNMQKIQNEALENLNMLDLQEQRRKQLEHELETNTAQIHKQRLMIRTFEKDKDRMLEETIALNEKIDEITEEVRLRTADILDLKKALREETIKSRKLSVALDATRAERNMLHKNYTEALDEIQDLKQKMKMLAYQIEQLKEDISGKESGLKSCEGFLGKCNKKNEQLRMEIQAGLAKLSEARADIAALRQEEARLNRIVQEGDAARAKLIKELEGLMNERDVVGAQLVRRNDEISLLYEKIRILEVTLQRGERQYEQRVEDIRLLRLEIIRLRKEKNLLSKGIENMTDLRLEVFNLERELGRERLRVRALEEALETPLNVHRWRKLQGTDPESVRLTQKLRLTQKKVLAQSEMLVLKDRELKETRNLYTAVKDMLALQPSPEIQITLNRTQRALTNRTTKMKCLIAELSMRERQVNDQRLELDRVNSELHSYKQKYFEMKRALDADEARRLKVATPPSAVISKQAVVLQ</sequence>
<dbReference type="Proteomes" id="UP001153321">
    <property type="component" value="Chromosome 23"/>
</dbReference>
<feature type="coiled-coil region" evidence="2">
    <location>
        <begin position="86"/>
        <end position="141"/>
    </location>
</feature>
<protein>
    <recommendedName>
        <fullName evidence="3">Cilia- and flagella-associated protein 58 central coiled coil domain-containing protein</fullName>
    </recommendedName>
</protein>
<evidence type="ECO:0000256" key="2">
    <source>
        <dbReference type="SAM" id="Coils"/>
    </source>
</evidence>
<dbReference type="PANTHER" id="PTHR32083:SF0">
    <property type="entry name" value="CILIA AND FLAGELLA-ASSOCIATED PROTEIN 58"/>
    <property type="match status" value="1"/>
</dbReference>
<keyword evidence="5" id="KW-1185">Reference proteome</keyword>
<evidence type="ECO:0000259" key="3">
    <source>
        <dbReference type="Pfam" id="PF21771"/>
    </source>
</evidence>
<dbReference type="PANTHER" id="PTHR32083">
    <property type="entry name" value="CILIA AND FLAGELLA-ASSOCIATED PROTEIN 58-RELATED"/>
    <property type="match status" value="1"/>
</dbReference>
<evidence type="ECO:0000256" key="1">
    <source>
        <dbReference type="ARBA" id="ARBA00023054"/>
    </source>
</evidence>
<keyword evidence="1 2" id="KW-0175">Coiled coil</keyword>
<dbReference type="GO" id="GO:0005856">
    <property type="term" value="C:cytoskeleton"/>
    <property type="evidence" value="ECO:0007669"/>
    <property type="project" value="TreeGrafter"/>
</dbReference>
<dbReference type="Pfam" id="PF21771">
    <property type="entry name" value="CFAP58_CC"/>
    <property type="match status" value="1"/>
</dbReference>
<name>A0A9P0N3Z7_SPOLI</name>
<feature type="domain" description="Cilia- and flagella-associated protein 58 central coiled coil" evidence="3">
    <location>
        <begin position="481"/>
        <end position="783"/>
    </location>
</feature>
<proteinExistence type="predicted"/>